<keyword evidence="2" id="KW-1185">Reference proteome</keyword>
<protein>
    <submittedName>
        <fullName evidence="1">Uncharacterized protein</fullName>
    </submittedName>
</protein>
<evidence type="ECO:0000313" key="1">
    <source>
        <dbReference type="EMBL" id="SFI06997.1"/>
    </source>
</evidence>
<gene>
    <name evidence="1" type="ORF">SAMN05421753_105109</name>
</gene>
<dbReference type="EMBL" id="FOQD01000005">
    <property type="protein sequence ID" value="SFI06997.1"/>
    <property type="molecule type" value="Genomic_DNA"/>
</dbReference>
<proteinExistence type="predicted"/>
<accession>A0A1I3F6Z3</accession>
<dbReference type="AlphaFoldDB" id="A0A1I3F6Z3"/>
<name>A0A1I3F6Z3_9PLAN</name>
<reference evidence="2" key="1">
    <citation type="submission" date="2016-10" db="EMBL/GenBank/DDBJ databases">
        <authorList>
            <person name="Varghese N."/>
            <person name="Submissions S."/>
        </authorList>
    </citation>
    <scope>NUCLEOTIDE SEQUENCE [LARGE SCALE GENOMIC DNA]</scope>
    <source>
        <strain evidence="2">DSM 26348</strain>
    </source>
</reference>
<sequence>MPHCVSSCSLAAQIEATPQAAAYEEKPIKRVMAQLRMGSLQHIQADCF</sequence>
<evidence type="ECO:0000313" key="2">
    <source>
        <dbReference type="Proteomes" id="UP000199518"/>
    </source>
</evidence>
<organism evidence="1 2">
    <name type="scientific">Planctomicrobium piriforme</name>
    <dbReference type="NCBI Taxonomy" id="1576369"/>
    <lineage>
        <taxon>Bacteria</taxon>
        <taxon>Pseudomonadati</taxon>
        <taxon>Planctomycetota</taxon>
        <taxon>Planctomycetia</taxon>
        <taxon>Planctomycetales</taxon>
        <taxon>Planctomycetaceae</taxon>
        <taxon>Planctomicrobium</taxon>
    </lineage>
</organism>
<dbReference type="Proteomes" id="UP000199518">
    <property type="component" value="Unassembled WGS sequence"/>
</dbReference>